<dbReference type="EMBL" id="CP065601">
    <property type="protein sequence ID" value="QPQ93502.1"/>
    <property type="molecule type" value="Genomic_DNA"/>
</dbReference>
<dbReference type="AlphaFoldDB" id="A0AAQ0BVK4"/>
<keyword evidence="6" id="KW-1185">Reference proteome</keyword>
<dbReference type="GeneID" id="45698014"/>
<gene>
    <name evidence="3" type="ORF">I6H06_14795</name>
    <name evidence="4" type="ORF">NFI99_22995</name>
</gene>
<protein>
    <submittedName>
        <fullName evidence="3">Uncharacterized protein</fullName>
    </submittedName>
</protein>
<evidence type="ECO:0000256" key="2">
    <source>
        <dbReference type="SAM" id="Phobius"/>
    </source>
</evidence>
<reference evidence="3 5" key="1">
    <citation type="submission" date="2020-12" db="EMBL/GenBank/DDBJ databases">
        <title>FDA dAtabase for Regulatory Grade micrObial Sequences (FDA-ARGOS): Supporting development and validation of Infectious Disease Dx tests.</title>
        <authorList>
            <person name="Minogue T."/>
            <person name="Wolcott M."/>
            <person name="Wasieloski L."/>
            <person name="Aguilar W."/>
            <person name="Moore D."/>
            <person name="Jaissle J."/>
            <person name="Tallon L."/>
            <person name="Sadzewicz L."/>
            <person name="Zhao X."/>
            <person name="Boylan J."/>
            <person name="Ott S."/>
            <person name="Bowen H."/>
            <person name="Vavikolanu K."/>
            <person name="Mehta A."/>
            <person name="Aluvathingal J."/>
            <person name="Nadendla S."/>
            <person name="Yan Y."/>
            <person name="Sichtig H."/>
        </authorList>
    </citation>
    <scope>NUCLEOTIDE SEQUENCE [LARGE SCALE GENOMIC DNA]</scope>
    <source>
        <strain evidence="3 5">FDAARGOS_949</strain>
    </source>
</reference>
<reference evidence="4" key="2">
    <citation type="submission" date="2022-06" db="EMBL/GenBank/DDBJ databases">
        <title>Draft genome sequence of Burkholderia glumae strain GR20004 isolated from rice panicle showing bacterial panicle blight.</title>
        <authorList>
            <person name="Choi S.Y."/>
            <person name="Lee Y.H."/>
        </authorList>
    </citation>
    <scope>NUCLEOTIDE SEQUENCE</scope>
    <source>
        <strain evidence="4">GR20004</strain>
    </source>
</reference>
<evidence type="ECO:0000313" key="6">
    <source>
        <dbReference type="Proteomes" id="UP001056386"/>
    </source>
</evidence>
<organism evidence="3 5">
    <name type="scientific">Burkholderia glumae</name>
    <name type="common">Pseudomonas glumae</name>
    <dbReference type="NCBI Taxonomy" id="337"/>
    <lineage>
        <taxon>Bacteria</taxon>
        <taxon>Pseudomonadati</taxon>
        <taxon>Pseudomonadota</taxon>
        <taxon>Betaproteobacteria</taxon>
        <taxon>Burkholderiales</taxon>
        <taxon>Burkholderiaceae</taxon>
        <taxon>Burkholderia</taxon>
    </lineage>
</organism>
<accession>A0AAQ0BVK4</accession>
<keyword evidence="2" id="KW-1133">Transmembrane helix</keyword>
<dbReference type="Proteomes" id="UP000594892">
    <property type="component" value="Chromosome 2"/>
</dbReference>
<dbReference type="EMBL" id="CP099587">
    <property type="protein sequence ID" value="USS44505.1"/>
    <property type="molecule type" value="Genomic_DNA"/>
</dbReference>
<evidence type="ECO:0000256" key="1">
    <source>
        <dbReference type="SAM" id="MobiDB-lite"/>
    </source>
</evidence>
<dbReference type="RefSeq" id="WP_035979457.1">
    <property type="nucleotide sequence ID" value="NZ_CP021074.1"/>
</dbReference>
<feature type="transmembrane region" description="Helical" evidence="2">
    <location>
        <begin position="41"/>
        <end position="59"/>
    </location>
</feature>
<evidence type="ECO:0000313" key="5">
    <source>
        <dbReference type="Proteomes" id="UP000594892"/>
    </source>
</evidence>
<feature type="region of interest" description="Disordered" evidence="1">
    <location>
        <begin position="1"/>
        <end position="30"/>
    </location>
</feature>
<evidence type="ECO:0000313" key="3">
    <source>
        <dbReference type="EMBL" id="QPQ93502.1"/>
    </source>
</evidence>
<keyword evidence="2" id="KW-0472">Membrane</keyword>
<dbReference type="Proteomes" id="UP001056386">
    <property type="component" value="Chromosome 1"/>
</dbReference>
<name>A0AAQ0BVK4_BURGL</name>
<sequence>MNTRPGTPGAPGTPRRRAGSWPAPPAVRRAGRHAWPGWRRVLLGLAGLALLGVTFAAWLTPSTMLALLSGFSMCG</sequence>
<feature type="compositionally biased region" description="Low complexity" evidence="1">
    <location>
        <begin position="1"/>
        <end position="13"/>
    </location>
</feature>
<proteinExistence type="predicted"/>
<keyword evidence="2" id="KW-0812">Transmembrane</keyword>
<evidence type="ECO:0000313" key="4">
    <source>
        <dbReference type="EMBL" id="USS44505.1"/>
    </source>
</evidence>